<dbReference type="AlphaFoldDB" id="A0A7J7JT70"/>
<evidence type="ECO:0000313" key="1">
    <source>
        <dbReference type="EMBL" id="KAF6029095.1"/>
    </source>
</evidence>
<keyword evidence="2" id="KW-1185">Reference proteome</keyword>
<gene>
    <name evidence="1" type="ORF">EB796_012589</name>
</gene>
<name>A0A7J7JT70_BUGNE</name>
<proteinExistence type="predicted"/>
<dbReference type="Proteomes" id="UP000593567">
    <property type="component" value="Unassembled WGS sequence"/>
</dbReference>
<protein>
    <submittedName>
        <fullName evidence="1">Uncharacterized protein</fullName>
    </submittedName>
</protein>
<reference evidence="1" key="1">
    <citation type="submission" date="2020-06" db="EMBL/GenBank/DDBJ databases">
        <title>Draft genome of Bugula neritina, a colonial animal packing powerful symbionts and potential medicines.</title>
        <authorList>
            <person name="Rayko M."/>
        </authorList>
    </citation>
    <scope>NUCLEOTIDE SEQUENCE [LARGE SCALE GENOMIC DNA]</scope>
    <source>
        <strain evidence="1">Kwan_BN1</strain>
    </source>
</reference>
<sequence length="69" mass="8099">MMYICNKKQSFSSYNFSYFLCTAVYASLDSRYNMWRYIVWCKGRKKKLGKTCASLLNCVLIQNSDDVKA</sequence>
<evidence type="ECO:0000313" key="2">
    <source>
        <dbReference type="Proteomes" id="UP000593567"/>
    </source>
</evidence>
<comment type="caution">
    <text evidence="1">The sequence shown here is derived from an EMBL/GenBank/DDBJ whole genome shotgun (WGS) entry which is preliminary data.</text>
</comment>
<accession>A0A7J7JT70</accession>
<organism evidence="1 2">
    <name type="scientific">Bugula neritina</name>
    <name type="common">Brown bryozoan</name>
    <name type="synonym">Sertularia neritina</name>
    <dbReference type="NCBI Taxonomy" id="10212"/>
    <lineage>
        <taxon>Eukaryota</taxon>
        <taxon>Metazoa</taxon>
        <taxon>Spiralia</taxon>
        <taxon>Lophotrochozoa</taxon>
        <taxon>Bryozoa</taxon>
        <taxon>Gymnolaemata</taxon>
        <taxon>Cheilostomatida</taxon>
        <taxon>Flustrina</taxon>
        <taxon>Buguloidea</taxon>
        <taxon>Bugulidae</taxon>
        <taxon>Bugula</taxon>
    </lineage>
</organism>
<dbReference type="EMBL" id="VXIV02001855">
    <property type="protein sequence ID" value="KAF6029095.1"/>
    <property type="molecule type" value="Genomic_DNA"/>
</dbReference>